<dbReference type="GO" id="GO:0004553">
    <property type="term" value="F:hydrolase activity, hydrolyzing O-glycosyl compounds"/>
    <property type="evidence" value="ECO:0007669"/>
    <property type="project" value="UniProtKB-ARBA"/>
</dbReference>
<evidence type="ECO:0000256" key="1">
    <source>
        <dbReference type="SAM" id="SignalP"/>
    </source>
</evidence>
<gene>
    <name evidence="2" type="ORF">EYD45_00345</name>
</gene>
<dbReference type="OrthoDB" id="832379at2"/>
<organism evidence="2 3">
    <name type="scientific">Hyunsoonleella flava</name>
    <dbReference type="NCBI Taxonomy" id="2527939"/>
    <lineage>
        <taxon>Bacteria</taxon>
        <taxon>Pseudomonadati</taxon>
        <taxon>Bacteroidota</taxon>
        <taxon>Flavobacteriia</taxon>
        <taxon>Flavobacteriales</taxon>
        <taxon>Flavobacteriaceae</taxon>
    </lineage>
</organism>
<keyword evidence="3" id="KW-1185">Reference proteome</keyword>
<dbReference type="SUPFAM" id="SSF49899">
    <property type="entry name" value="Concanavalin A-like lectins/glucanases"/>
    <property type="match status" value="1"/>
</dbReference>
<dbReference type="RefSeq" id="WP_130962360.1">
    <property type="nucleotide sequence ID" value="NZ_SIRT01000001.1"/>
</dbReference>
<sequence length="250" mass="28534">MKTTFFKPLAFMLLLVFSCSNNDDSNTQEVVDDSPFPSEGLLAYYLFNNSADDSSSNEYHADDSNVIYEEDRNGVQNSAAAFNGFNAVIAFPNEVRFKPMQSSTLSFWIRTGMQSRYDLFDQRVGSSSSDNHNHGIIMNASEYGNMQYVYPNYNPNNGTGINETIPVRDAWTHFVYVKDTDTNTIKIYVNSVEVYSGAFTDQDFEVNGTLLLGVNYNESYRFEGYIDDIFIYNRALNTADINKLFKYIYE</sequence>
<dbReference type="GO" id="GO:0005975">
    <property type="term" value="P:carbohydrate metabolic process"/>
    <property type="evidence" value="ECO:0007669"/>
    <property type="project" value="UniProtKB-ARBA"/>
</dbReference>
<evidence type="ECO:0000313" key="2">
    <source>
        <dbReference type="EMBL" id="TBN06370.1"/>
    </source>
</evidence>
<proteinExistence type="predicted"/>
<comment type="caution">
    <text evidence="2">The sequence shown here is derived from an EMBL/GenBank/DDBJ whole genome shotgun (WGS) entry which is preliminary data.</text>
</comment>
<dbReference type="Pfam" id="PF13385">
    <property type="entry name" value="Laminin_G_3"/>
    <property type="match status" value="1"/>
</dbReference>
<feature type="signal peptide" evidence="1">
    <location>
        <begin position="1"/>
        <end position="22"/>
    </location>
</feature>
<dbReference type="AlphaFoldDB" id="A0A4Q9FLB8"/>
<dbReference type="Proteomes" id="UP000291142">
    <property type="component" value="Unassembled WGS sequence"/>
</dbReference>
<keyword evidence="1" id="KW-0732">Signal</keyword>
<accession>A0A4Q9FLB8</accession>
<name>A0A4Q9FLB8_9FLAO</name>
<evidence type="ECO:0000313" key="3">
    <source>
        <dbReference type="Proteomes" id="UP000291142"/>
    </source>
</evidence>
<dbReference type="PROSITE" id="PS51257">
    <property type="entry name" value="PROKAR_LIPOPROTEIN"/>
    <property type="match status" value="1"/>
</dbReference>
<dbReference type="Gene3D" id="2.60.120.200">
    <property type="match status" value="1"/>
</dbReference>
<feature type="chain" id="PRO_5020488671" evidence="1">
    <location>
        <begin position="23"/>
        <end position="250"/>
    </location>
</feature>
<reference evidence="2 3" key="1">
    <citation type="submission" date="2019-02" db="EMBL/GenBank/DDBJ databases">
        <title>Hyunsoonleella sp., isolated from marine sediment.</title>
        <authorList>
            <person name="Liu B.-T."/>
        </authorList>
    </citation>
    <scope>NUCLEOTIDE SEQUENCE [LARGE SCALE GENOMIC DNA]</scope>
    <source>
        <strain evidence="2 3">T58</strain>
    </source>
</reference>
<protein>
    <submittedName>
        <fullName evidence="2">LamG domain-containing protein</fullName>
    </submittedName>
</protein>
<dbReference type="EMBL" id="SIRT01000001">
    <property type="protein sequence ID" value="TBN06370.1"/>
    <property type="molecule type" value="Genomic_DNA"/>
</dbReference>
<dbReference type="InterPro" id="IPR013320">
    <property type="entry name" value="ConA-like_dom_sf"/>
</dbReference>